<sequence>MRAPIRRLPQDVLGEIFKRVENQGDNTIGVGHAHYMVTLALGQVCSRWYNTVASMPALWSSFEFDSPHLQKPHPMIPLFLERSRLHSLSFSLNIRHYEGENFCDTTEFFSTQNTNRWRSVVVRGRMTKSQPVLRSLLAMGRVFPELSDLRITSDYGDVDFVQFSDSITITCPKLRSLELRGLDVDLKFTQPCDTVECDEFARVNLLACLSHPC</sequence>
<dbReference type="Gene3D" id="1.20.1280.50">
    <property type="match status" value="1"/>
</dbReference>
<organism evidence="1 2">
    <name type="scientific">Gymnopus androsaceus JB14</name>
    <dbReference type="NCBI Taxonomy" id="1447944"/>
    <lineage>
        <taxon>Eukaryota</taxon>
        <taxon>Fungi</taxon>
        <taxon>Dikarya</taxon>
        <taxon>Basidiomycota</taxon>
        <taxon>Agaricomycotina</taxon>
        <taxon>Agaricomycetes</taxon>
        <taxon>Agaricomycetidae</taxon>
        <taxon>Agaricales</taxon>
        <taxon>Marasmiineae</taxon>
        <taxon>Omphalotaceae</taxon>
        <taxon>Gymnopus</taxon>
    </lineage>
</organism>
<evidence type="ECO:0000313" key="1">
    <source>
        <dbReference type="EMBL" id="KAE9392217.1"/>
    </source>
</evidence>
<protein>
    <submittedName>
        <fullName evidence="1">Uncharacterized protein</fullName>
    </submittedName>
</protein>
<accession>A0A6A4H519</accession>
<dbReference type="EMBL" id="ML769601">
    <property type="protein sequence ID" value="KAE9392217.1"/>
    <property type="molecule type" value="Genomic_DNA"/>
</dbReference>
<gene>
    <name evidence="1" type="ORF">BT96DRAFT_278603</name>
</gene>
<proteinExistence type="predicted"/>
<dbReference type="AlphaFoldDB" id="A0A6A4H519"/>
<name>A0A6A4H519_9AGAR</name>
<keyword evidence="2" id="KW-1185">Reference proteome</keyword>
<reference evidence="1" key="1">
    <citation type="journal article" date="2019" name="Environ. Microbiol.">
        <title>Fungal ecological strategies reflected in gene transcription - a case study of two litter decomposers.</title>
        <authorList>
            <person name="Barbi F."/>
            <person name="Kohler A."/>
            <person name="Barry K."/>
            <person name="Baskaran P."/>
            <person name="Daum C."/>
            <person name="Fauchery L."/>
            <person name="Ihrmark K."/>
            <person name="Kuo A."/>
            <person name="LaButti K."/>
            <person name="Lipzen A."/>
            <person name="Morin E."/>
            <person name="Grigoriev I.V."/>
            <person name="Henrissat B."/>
            <person name="Lindahl B."/>
            <person name="Martin F."/>
        </authorList>
    </citation>
    <scope>NUCLEOTIDE SEQUENCE</scope>
    <source>
        <strain evidence="1">JB14</strain>
    </source>
</reference>
<evidence type="ECO:0000313" key="2">
    <source>
        <dbReference type="Proteomes" id="UP000799118"/>
    </source>
</evidence>
<dbReference type="OrthoDB" id="3365698at2759"/>
<dbReference type="Proteomes" id="UP000799118">
    <property type="component" value="Unassembled WGS sequence"/>
</dbReference>